<feature type="compositionally biased region" description="Gly residues" evidence="5">
    <location>
        <begin position="885"/>
        <end position="894"/>
    </location>
</feature>
<evidence type="ECO:0000259" key="6">
    <source>
        <dbReference type="PROSITE" id="PS50048"/>
    </source>
</evidence>
<dbReference type="GeneID" id="85307276"/>
<feature type="region of interest" description="Disordered" evidence="5">
    <location>
        <begin position="680"/>
        <end position="782"/>
    </location>
</feature>
<proteinExistence type="predicted"/>
<dbReference type="GO" id="GO:0000981">
    <property type="term" value="F:DNA-binding transcription factor activity, RNA polymerase II-specific"/>
    <property type="evidence" value="ECO:0007669"/>
    <property type="project" value="InterPro"/>
</dbReference>
<organism evidence="7 8">
    <name type="scientific">Phialemonium atrogriseum</name>
    <dbReference type="NCBI Taxonomy" id="1093897"/>
    <lineage>
        <taxon>Eukaryota</taxon>
        <taxon>Fungi</taxon>
        <taxon>Dikarya</taxon>
        <taxon>Ascomycota</taxon>
        <taxon>Pezizomycotina</taxon>
        <taxon>Sordariomycetes</taxon>
        <taxon>Sordariomycetidae</taxon>
        <taxon>Cephalothecales</taxon>
        <taxon>Cephalothecaceae</taxon>
        <taxon>Phialemonium</taxon>
    </lineage>
</organism>
<evidence type="ECO:0000256" key="3">
    <source>
        <dbReference type="ARBA" id="ARBA00023163"/>
    </source>
</evidence>
<dbReference type="AlphaFoldDB" id="A0AAJ0C1V1"/>
<evidence type="ECO:0000313" key="7">
    <source>
        <dbReference type="EMBL" id="KAK1768605.1"/>
    </source>
</evidence>
<gene>
    <name evidence="7" type="ORF">QBC33DRAFT_384364</name>
</gene>
<keyword evidence="4" id="KW-0539">Nucleus</keyword>
<dbReference type="GO" id="GO:0006351">
    <property type="term" value="P:DNA-templated transcription"/>
    <property type="evidence" value="ECO:0007669"/>
    <property type="project" value="InterPro"/>
</dbReference>
<dbReference type="Gene3D" id="4.10.240.10">
    <property type="entry name" value="Zn(2)-C6 fungal-type DNA-binding domain"/>
    <property type="match status" value="1"/>
</dbReference>
<dbReference type="InterPro" id="IPR036864">
    <property type="entry name" value="Zn2-C6_fun-type_DNA-bd_sf"/>
</dbReference>
<dbReference type="RefSeq" id="XP_060284818.1">
    <property type="nucleotide sequence ID" value="XM_060424089.1"/>
</dbReference>
<feature type="compositionally biased region" description="Polar residues" evidence="5">
    <location>
        <begin position="122"/>
        <end position="134"/>
    </location>
</feature>
<evidence type="ECO:0000256" key="4">
    <source>
        <dbReference type="ARBA" id="ARBA00023242"/>
    </source>
</evidence>
<dbReference type="SMART" id="SM00066">
    <property type="entry name" value="GAL4"/>
    <property type="match status" value="1"/>
</dbReference>
<accession>A0AAJ0C1V1</accession>
<evidence type="ECO:0000256" key="2">
    <source>
        <dbReference type="ARBA" id="ARBA00023015"/>
    </source>
</evidence>
<keyword evidence="3" id="KW-0804">Transcription</keyword>
<keyword evidence="8" id="KW-1185">Reference proteome</keyword>
<evidence type="ECO:0000256" key="5">
    <source>
        <dbReference type="SAM" id="MobiDB-lite"/>
    </source>
</evidence>
<feature type="region of interest" description="Disordered" evidence="5">
    <location>
        <begin position="1"/>
        <end position="134"/>
    </location>
</feature>
<dbReference type="Pfam" id="PF04082">
    <property type="entry name" value="Fungal_trans"/>
    <property type="match status" value="1"/>
</dbReference>
<dbReference type="GO" id="GO:0000978">
    <property type="term" value="F:RNA polymerase II cis-regulatory region sequence-specific DNA binding"/>
    <property type="evidence" value="ECO:0007669"/>
    <property type="project" value="TreeGrafter"/>
</dbReference>
<dbReference type="GO" id="GO:0000435">
    <property type="term" value="P:positive regulation of transcription from RNA polymerase II promoter by galactose"/>
    <property type="evidence" value="ECO:0007669"/>
    <property type="project" value="TreeGrafter"/>
</dbReference>
<dbReference type="PANTHER" id="PTHR47424:SF9">
    <property type="entry name" value="TAH-2"/>
    <property type="match status" value="1"/>
</dbReference>
<feature type="domain" description="Zn(2)-C6 fungal-type" evidence="6">
    <location>
        <begin position="17"/>
        <end position="46"/>
    </location>
</feature>
<dbReference type="SMART" id="SM00906">
    <property type="entry name" value="Fungal_trans"/>
    <property type="match status" value="1"/>
</dbReference>
<feature type="region of interest" description="Disordered" evidence="5">
    <location>
        <begin position="806"/>
        <end position="833"/>
    </location>
</feature>
<evidence type="ECO:0000256" key="1">
    <source>
        <dbReference type="ARBA" id="ARBA00022723"/>
    </source>
</evidence>
<dbReference type="GO" id="GO:0008270">
    <property type="term" value="F:zinc ion binding"/>
    <property type="evidence" value="ECO:0007669"/>
    <property type="project" value="InterPro"/>
</dbReference>
<dbReference type="InterPro" id="IPR007219">
    <property type="entry name" value="XnlR_reg_dom"/>
</dbReference>
<name>A0AAJ0C1V1_9PEZI</name>
<dbReference type="PROSITE" id="PS00463">
    <property type="entry name" value="ZN2_CY6_FUNGAL_1"/>
    <property type="match status" value="1"/>
</dbReference>
<keyword evidence="1" id="KW-0479">Metal-binding</keyword>
<feature type="region of interest" description="Disordered" evidence="5">
    <location>
        <begin position="885"/>
        <end position="904"/>
    </location>
</feature>
<feature type="region of interest" description="Disordered" evidence="5">
    <location>
        <begin position="431"/>
        <end position="460"/>
    </location>
</feature>
<comment type="caution">
    <text evidence="7">The sequence shown here is derived from an EMBL/GenBank/DDBJ whole genome shotgun (WGS) entry which is preliminary data.</text>
</comment>
<dbReference type="EMBL" id="MU839005">
    <property type="protein sequence ID" value="KAK1768605.1"/>
    <property type="molecule type" value="Genomic_DNA"/>
</dbReference>
<protein>
    <submittedName>
        <fullName evidence="7">Fungal-specific transcription factor domain-containing protein</fullName>
    </submittedName>
</protein>
<dbReference type="SUPFAM" id="SSF57701">
    <property type="entry name" value="Zn2/Cys6 DNA-binding domain"/>
    <property type="match status" value="1"/>
</dbReference>
<dbReference type="CDD" id="cd00067">
    <property type="entry name" value="GAL4"/>
    <property type="match status" value="1"/>
</dbReference>
<dbReference type="Pfam" id="PF00172">
    <property type="entry name" value="Zn_clus"/>
    <property type="match status" value="1"/>
</dbReference>
<feature type="compositionally biased region" description="Low complexity" evidence="5">
    <location>
        <begin position="755"/>
        <end position="764"/>
    </location>
</feature>
<reference evidence="7" key="1">
    <citation type="submission" date="2023-06" db="EMBL/GenBank/DDBJ databases">
        <title>Genome-scale phylogeny and comparative genomics of the fungal order Sordariales.</title>
        <authorList>
            <consortium name="Lawrence Berkeley National Laboratory"/>
            <person name="Hensen N."/>
            <person name="Bonometti L."/>
            <person name="Westerberg I."/>
            <person name="Brannstrom I.O."/>
            <person name="Guillou S."/>
            <person name="Cros-Aarteil S."/>
            <person name="Calhoun S."/>
            <person name="Haridas S."/>
            <person name="Kuo A."/>
            <person name="Mondo S."/>
            <person name="Pangilinan J."/>
            <person name="Riley R."/>
            <person name="Labutti K."/>
            <person name="Andreopoulos B."/>
            <person name="Lipzen A."/>
            <person name="Chen C."/>
            <person name="Yanf M."/>
            <person name="Daum C."/>
            <person name="Ng V."/>
            <person name="Clum A."/>
            <person name="Steindorff A."/>
            <person name="Ohm R."/>
            <person name="Martin F."/>
            <person name="Silar P."/>
            <person name="Natvig D."/>
            <person name="Lalanne C."/>
            <person name="Gautier V."/>
            <person name="Ament-Velasquez S.L."/>
            <person name="Kruys A."/>
            <person name="Hutchinson M.I."/>
            <person name="Powell A.J."/>
            <person name="Barry K."/>
            <person name="Miller A.N."/>
            <person name="Grigoriev I.V."/>
            <person name="Debuchy R."/>
            <person name="Gladieux P."/>
            <person name="Thoren M.H."/>
            <person name="Johannesson H."/>
        </authorList>
    </citation>
    <scope>NUCLEOTIDE SEQUENCE</scope>
    <source>
        <strain evidence="7">8032-3</strain>
    </source>
</reference>
<dbReference type="InterPro" id="IPR001138">
    <property type="entry name" value="Zn2Cys6_DnaBD"/>
</dbReference>
<feature type="region of interest" description="Disordered" evidence="5">
    <location>
        <begin position="152"/>
        <end position="175"/>
    </location>
</feature>
<dbReference type="InterPro" id="IPR051127">
    <property type="entry name" value="Fungal_SecMet_Regulators"/>
</dbReference>
<feature type="compositionally biased region" description="Basic and acidic residues" evidence="5">
    <location>
        <begin position="1"/>
        <end position="12"/>
    </location>
</feature>
<dbReference type="GO" id="GO:0005634">
    <property type="term" value="C:nucleus"/>
    <property type="evidence" value="ECO:0007669"/>
    <property type="project" value="TreeGrafter"/>
</dbReference>
<dbReference type="Proteomes" id="UP001244011">
    <property type="component" value="Unassembled WGS sequence"/>
</dbReference>
<keyword evidence="2" id="KW-0805">Transcription regulation</keyword>
<dbReference type="PROSITE" id="PS50048">
    <property type="entry name" value="ZN2_CY6_FUNGAL_2"/>
    <property type="match status" value="1"/>
</dbReference>
<feature type="compositionally biased region" description="Polar residues" evidence="5">
    <location>
        <begin position="686"/>
        <end position="695"/>
    </location>
</feature>
<feature type="compositionally biased region" description="Gly residues" evidence="5">
    <location>
        <begin position="817"/>
        <end position="830"/>
    </location>
</feature>
<sequence length="904" mass="99237">MARPKVPDDQRRRTAQACDSCKRRKQKCNGRHPCDTCTKRSLTCDYANNPPENGPSESTESPRKRRHIESPSSSHRQASPLEEPTSSHLPPQPVYQVARPQPTPQNSCTVTPPEESRKSVQHVPQPSKSEVVSSLRSWVPPLPFADREHRQAPCDDELENHSRKSAVSGPDEEATVFPSTRMLQDSTGRLLYLGDSATLSYLQLIRMIVEDTVGPSAFTGDPSRHRIMENTVSLPHNVRPAHRLLPDRQTSAVLVDSFFTNTMGLIEVFDRNNFQTLLESCYTDPLDVDPSFLCLLYLVFAIGLVLAVPSPDTPEYLVIKQLRNGRLNWAEMFYRSAKALGDPVSGFEDDDFWSVQALLLMSVYMLSISKRNAANAYFGMAVRSAVALGLHREEASTPDIFGQENSIVRRNLWRTLFVLDRFHSASLGRPTAISEGDCSSGALKAPQLPRPPLKDEEDEDTDLDVIHSRGIDAAVRSSQAIGVILEKVYSKRKISTGLAQEIANMCKDWPQRLHPSLHWSQAATGATRPAHGIAILHTNLLHCHTMILLTRPFLLYMITKRQRARSSAKQSLPRIVSKMEKFSEACVIASYHTIYLVQKAFMDNYLPQRNPFVHYFLFAASLIVLTNEFGALYHNDAYETCISNAISITQYCAETDPQAARCLYILAAFRDVVARKGKPPIDMAPTIQSTPSSTYDPMADFLGPHDHRQSGPSMRPSDSRRPGDPKVPGLLPSQHPSHAFMPAPTIPSLPEMTVTTSSGSLTLGPKSDSGIPPDGLTSPPHPVDYYPLPQHHPQHPVPALTVPTVAFSTPTPASEGSGSGSGPGSMGSGDGEFDFDVLWNRPLTEVEAQASGILQPSQIVQPLAPAPAPAPLSATDLPHFVHGGDGNGANGGGNIPLYPSTNFL</sequence>
<dbReference type="PANTHER" id="PTHR47424">
    <property type="entry name" value="REGULATORY PROTEIN GAL4"/>
    <property type="match status" value="1"/>
</dbReference>
<evidence type="ECO:0000313" key="8">
    <source>
        <dbReference type="Proteomes" id="UP001244011"/>
    </source>
</evidence>
<dbReference type="CDD" id="cd12148">
    <property type="entry name" value="fungal_TF_MHR"/>
    <property type="match status" value="1"/>
</dbReference>